<gene>
    <name evidence="1" type="primary">cbiK_8</name>
    <name evidence="1" type="ORF">SDC9_81389</name>
</gene>
<dbReference type="InterPro" id="IPR010388">
    <property type="entry name" value="Anaerobic_Co-chelatase"/>
</dbReference>
<dbReference type="GO" id="GO:0016852">
    <property type="term" value="F:sirohydrochlorin cobaltochelatase activity"/>
    <property type="evidence" value="ECO:0007669"/>
    <property type="project" value="UniProtKB-EC"/>
</dbReference>
<dbReference type="InterPro" id="IPR050963">
    <property type="entry name" value="Sirohydro_Cobaltochel/CbiX"/>
</dbReference>
<organism evidence="1">
    <name type="scientific">bioreactor metagenome</name>
    <dbReference type="NCBI Taxonomy" id="1076179"/>
    <lineage>
        <taxon>unclassified sequences</taxon>
        <taxon>metagenomes</taxon>
        <taxon>ecological metagenomes</taxon>
    </lineage>
</organism>
<dbReference type="Pfam" id="PF06180">
    <property type="entry name" value="CbiK"/>
    <property type="match status" value="1"/>
</dbReference>
<dbReference type="CDD" id="cd03412">
    <property type="entry name" value="CbiK_N"/>
    <property type="match status" value="1"/>
</dbReference>
<name>A0A644Z228_9ZZZZ</name>
<sequence>MNNKKKAILVVSFGTSYENALKNSIEATENAIREAFPAYEVRRAFTSNMIIRKLKNRDNYHVDTVHEALNKLHEEGYEEVYVQPLHIIFGEEYDKIKIAVNSIKELNYFEVLELSTPLLYKNEDYINAFEALKKDIADYGVEEGIVLMAHGTAHQANACYFQLQTVAQNKGAGNVHIATVEGYPTIEEIIPLLKSKNYKKLNLIPFMLVCGDHATNDMASEEEDSWKSILEGQGFEVNCVLKGIGESKNFQQLYVNLLRNAITEAASENK</sequence>
<accession>A0A644Z228</accession>
<dbReference type="EMBL" id="VSSQ01007084">
    <property type="protein sequence ID" value="MPM34802.1"/>
    <property type="molecule type" value="Genomic_DNA"/>
</dbReference>
<reference evidence="1" key="1">
    <citation type="submission" date="2019-08" db="EMBL/GenBank/DDBJ databases">
        <authorList>
            <person name="Kucharzyk K."/>
            <person name="Murdoch R.W."/>
            <person name="Higgins S."/>
            <person name="Loffler F."/>
        </authorList>
    </citation>
    <scope>NUCLEOTIDE SEQUENCE</scope>
</reference>
<comment type="caution">
    <text evidence="1">The sequence shown here is derived from an EMBL/GenBank/DDBJ whole genome shotgun (WGS) entry which is preliminary data.</text>
</comment>
<keyword evidence="1" id="KW-0456">Lyase</keyword>
<dbReference type="EC" id="4.99.1.3" evidence="1"/>
<evidence type="ECO:0000313" key="1">
    <source>
        <dbReference type="EMBL" id="MPM34802.1"/>
    </source>
</evidence>
<dbReference type="PANTHER" id="PTHR33542">
    <property type="entry name" value="SIROHYDROCHLORIN FERROCHELATASE, CHLOROPLASTIC"/>
    <property type="match status" value="1"/>
</dbReference>
<dbReference type="Gene3D" id="3.40.50.1400">
    <property type="match status" value="2"/>
</dbReference>
<dbReference type="AlphaFoldDB" id="A0A644Z228"/>
<dbReference type="GO" id="GO:0019251">
    <property type="term" value="P:anaerobic cobalamin biosynthetic process"/>
    <property type="evidence" value="ECO:0007669"/>
    <property type="project" value="InterPro"/>
</dbReference>
<dbReference type="CDD" id="cd03413">
    <property type="entry name" value="CbiK_C"/>
    <property type="match status" value="1"/>
</dbReference>
<dbReference type="PIRSF" id="PIRSF033579">
    <property type="entry name" value="Anaer_Co_chel"/>
    <property type="match status" value="1"/>
</dbReference>
<proteinExistence type="predicted"/>
<dbReference type="PANTHER" id="PTHR33542:SF3">
    <property type="entry name" value="SIROHYDROCHLORIN FERROCHELATASE, CHLOROPLASTIC"/>
    <property type="match status" value="1"/>
</dbReference>
<protein>
    <submittedName>
        <fullName evidence="1">Sirohydrochlorin cobaltochelatase</fullName>
        <ecNumber evidence="1">4.99.1.3</ecNumber>
    </submittedName>
</protein>
<dbReference type="SUPFAM" id="SSF53800">
    <property type="entry name" value="Chelatase"/>
    <property type="match status" value="1"/>
</dbReference>